<evidence type="ECO:0000313" key="1">
    <source>
        <dbReference type="EMBL" id="KYC38789.1"/>
    </source>
</evidence>
<reference evidence="1 2" key="1">
    <citation type="journal article" date="2013" name="Genome Biol. Evol.">
        <title>Genomes of Stigonematalean cyanobacteria (subsection V) and the evolution of oxygenic photosynthesis from prokaryotes to plastids.</title>
        <authorList>
            <person name="Dagan T."/>
            <person name="Roettger M."/>
            <person name="Stucken K."/>
            <person name="Landan G."/>
            <person name="Koch R."/>
            <person name="Major P."/>
            <person name="Gould S.B."/>
            <person name="Goremykin V.V."/>
            <person name="Rippka R."/>
            <person name="Tandeau de Marsac N."/>
            <person name="Gugger M."/>
            <person name="Lockhart P.J."/>
            <person name="Allen J.F."/>
            <person name="Brune I."/>
            <person name="Maus I."/>
            <person name="Puhler A."/>
            <person name="Martin W.F."/>
        </authorList>
    </citation>
    <scope>NUCLEOTIDE SEQUENCE [LARGE SCALE GENOMIC DNA]</scope>
    <source>
        <strain evidence="1 2">PCC 7110</strain>
    </source>
</reference>
<gene>
    <name evidence="1" type="ORF">WA1_34875</name>
</gene>
<dbReference type="RefSeq" id="WP_017743422.1">
    <property type="nucleotide sequence ID" value="NZ_KQ976354.1"/>
</dbReference>
<evidence type="ECO:0000313" key="2">
    <source>
        <dbReference type="Proteomes" id="UP000076925"/>
    </source>
</evidence>
<protein>
    <submittedName>
        <fullName evidence="1">Uncharacterized protein</fullName>
    </submittedName>
</protein>
<dbReference type="STRING" id="128403.WA1_34875"/>
<keyword evidence="2" id="KW-1185">Reference proteome</keyword>
<dbReference type="Proteomes" id="UP000076925">
    <property type="component" value="Unassembled WGS sequence"/>
</dbReference>
<dbReference type="EMBL" id="ANNX02000038">
    <property type="protein sequence ID" value="KYC38789.1"/>
    <property type="molecule type" value="Genomic_DNA"/>
</dbReference>
<comment type="caution">
    <text evidence="1">The sequence shown here is derived from an EMBL/GenBank/DDBJ whole genome shotgun (WGS) entry which is preliminary data.</text>
</comment>
<name>A0A139X252_9CYAN</name>
<proteinExistence type="predicted"/>
<dbReference type="AlphaFoldDB" id="A0A139X252"/>
<sequence length="159" mass="17770">MAQTLLDALELEEQKFLARLSVFRLPVREEIVRAISTTNELTVLGKFSSLSLVESATTHLNQPANYQVTTILEPLLEPVLTDEEWQSTRQQAVRKIHQAWWEENEQSTVQNRKQKTLLESVALCGMRLLLVGAIPTGIDTVTVAGCGVSNPIAIMQLMQ</sequence>
<accession>A0A139X252</accession>
<organism evidence="1 2">
    <name type="scientific">Scytonema hofmannii PCC 7110</name>
    <dbReference type="NCBI Taxonomy" id="128403"/>
    <lineage>
        <taxon>Bacteria</taxon>
        <taxon>Bacillati</taxon>
        <taxon>Cyanobacteriota</taxon>
        <taxon>Cyanophyceae</taxon>
        <taxon>Nostocales</taxon>
        <taxon>Scytonemataceae</taxon>
        <taxon>Scytonema</taxon>
    </lineage>
</organism>